<evidence type="ECO:0000313" key="1">
    <source>
        <dbReference type="EMBL" id="STL86867.1"/>
    </source>
</evidence>
<sequence length="108" mass="12320">MKIKANTIKEITSIKVKGADAMHSLDSYFQRTTAPKSAAQERREEFQEKVMRSADYIADKFVETVRPLVDEVADKLQSEMPEDMEGTAKARLLFELSRRFGVSISTFK</sequence>
<dbReference type="AlphaFoldDB" id="A0A2H9G6Q4"/>
<proteinExistence type="predicted"/>
<evidence type="ECO:0000313" key="2">
    <source>
        <dbReference type="Proteomes" id="UP000254088"/>
    </source>
</evidence>
<accession>A0A2H9G6Q4</accession>
<protein>
    <submittedName>
        <fullName evidence="1">Uncharacterized protein</fullName>
    </submittedName>
</protein>
<reference evidence="1 2" key="1">
    <citation type="submission" date="2018-06" db="EMBL/GenBank/DDBJ databases">
        <authorList>
            <consortium name="Pathogen Informatics"/>
            <person name="Doyle S."/>
        </authorList>
    </citation>
    <scope>NUCLEOTIDE SEQUENCE [LARGE SCALE GENOMIC DNA]</scope>
    <source>
        <strain evidence="1 2">NCTC10429</strain>
    </source>
</reference>
<dbReference type="RefSeq" id="WP_000692633.1">
    <property type="nucleotide sequence ID" value="NZ_AP023286.1"/>
</dbReference>
<dbReference type="GeneID" id="75204285"/>
<name>A0A2H9G6Q4_ECOLX</name>
<dbReference type="EMBL" id="UGEX01000001">
    <property type="protein sequence ID" value="STL86867.1"/>
    <property type="molecule type" value="Genomic_DNA"/>
</dbReference>
<organism evidence="1 2">
    <name type="scientific">Escherichia coli</name>
    <dbReference type="NCBI Taxonomy" id="562"/>
    <lineage>
        <taxon>Bacteria</taxon>
        <taxon>Pseudomonadati</taxon>
        <taxon>Pseudomonadota</taxon>
        <taxon>Gammaproteobacteria</taxon>
        <taxon>Enterobacterales</taxon>
        <taxon>Enterobacteriaceae</taxon>
        <taxon>Escherichia</taxon>
    </lineage>
</organism>
<gene>
    <name evidence="1" type="ORF">NCTC10429_02258</name>
</gene>
<dbReference type="Proteomes" id="UP000254088">
    <property type="component" value="Unassembled WGS sequence"/>
</dbReference>